<name>A0A645J2F8_9ZZZZ</name>
<accession>A0A645J2F8</accession>
<proteinExistence type="predicted"/>
<reference evidence="1" key="1">
    <citation type="submission" date="2019-08" db="EMBL/GenBank/DDBJ databases">
        <authorList>
            <person name="Kucharzyk K."/>
            <person name="Murdoch R.W."/>
            <person name="Higgins S."/>
            <person name="Loffler F."/>
        </authorList>
    </citation>
    <scope>NUCLEOTIDE SEQUENCE</scope>
</reference>
<evidence type="ECO:0000313" key="1">
    <source>
        <dbReference type="EMBL" id="MPN53623.1"/>
    </source>
</evidence>
<protein>
    <submittedName>
        <fullName evidence="1">Uncharacterized protein</fullName>
    </submittedName>
</protein>
<dbReference type="EMBL" id="VSSQ01120925">
    <property type="protein sequence ID" value="MPN53623.1"/>
    <property type="molecule type" value="Genomic_DNA"/>
</dbReference>
<gene>
    <name evidence="1" type="ORF">SDC9_201287</name>
</gene>
<sequence>MIDDIVKHLTIEEERILASSLGKVQIYFKEQANKSETKEGE</sequence>
<comment type="caution">
    <text evidence="1">The sequence shown here is derived from an EMBL/GenBank/DDBJ whole genome shotgun (WGS) entry which is preliminary data.</text>
</comment>
<dbReference type="AlphaFoldDB" id="A0A645J2F8"/>
<organism evidence="1">
    <name type="scientific">bioreactor metagenome</name>
    <dbReference type="NCBI Taxonomy" id="1076179"/>
    <lineage>
        <taxon>unclassified sequences</taxon>
        <taxon>metagenomes</taxon>
        <taxon>ecological metagenomes</taxon>
    </lineage>
</organism>